<feature type="repeat" description="TPR" evidence="3">
    <location>
        <begin position="182"/>
        <end position="215"/>
    </location>
</feature>
<dbReference type="Gene3D" id="1.25.40.10">
    <property type="entry name" value="Tetratricopeptide repeat domain"/>
    <property type="match status" value="3"/>
</dbReference>
<dbReference type="InterPro" id="IPR051685">
    <property type="entry name" value="Ycf3/AcsC/BcsC/TPR_MFPF"/>
</dbReference>
<gene>
    <name evidence="4" type="ORF">RM519_04135</name>
</gene>
<dbReference type="Pfam" id="PF13181">
    <property type="entry name" value="TPR_8"/>
    <property type="match status" value="1"/>
</dbReference>
<accession>A0ABU2Y2J6</accession>
<evidence type="ECO:0000256" key="1">
    <source>
        <dbReference type="ARBA" id="ARBA00022737"/>
    </source>
</evidence>
<dbReference type="SMART" id="SM00028">
    <property type="entry name" value="TPR"/>
    <property type="match status" value="9"/>
</dbReference>
<evidence type="ECO:0000313" key="5">
    <source>
        <dbReference type="Proteomes" id="UP001252186"/>
    </source>
</evidence>
<evidence type="ECO:0000256" key="3">
    <source>
        <dbReference type="PROSITE-ProRule" id="PRU00339"/>
    </source>
</evidence>
<keyword evidence="2 3" id="KW-0802">TPR repeat</keyword>
<dbReference type="Proteomes" id="UP001252186">
    <property type="component" value="Unassembled WGS sequence"/>
</dbReference>
<dbReference type="SUPFAM" id="SSF81901">
    <property type="entry name" value="HCP-like"/>
    <property type="match status" value="1"/>
</dbReference>
<keyword evidence="5" id="KW-1185">Reference proteome</keyword>
<reference evidence="4 5" key="1">
    <citation type="submission" date="2023-09" db="EMBL/GenBank/DDBJ databases">
        <authorList>
            <person name="Rey-Velasco X."/>
        </authorList>
    </citation>
    <scope>NUCLEOTIDE SEQUENCE [LARGE SCALE GENOMIC DNA]</scope>
    <source>
        <strain evidence="4 5">P050</strain>
    </source>
</reference>
<dbReference type="EMBL" id="JAVRHV010000001">
    <property type="protein sequence ID" value="MDT0552428.1"/>
    <property type="molecule type" value="Genomic_DNA"/>
</dbReference>
<dbReference type="Pfam" id="PF13432">
    <property type="entry name" value="TPR_16"/>
    <property type="match status" value="1"/>
</dbReference>
<keyword evidence="1" id="KW-0677">Repeat</keyword>
<feature type="repeat" description="TPR" evidence="3">
    <location>
        <begin position="250"/>
        <end position="283"/>
    </location>
</feature>
<feature type="repeat" description="TPR" evidence="3">
    <location>
        <begin position="284"/>
        <end position="317"/>
    </location>
</feature>
<proteinExistence type="predicted"/>
<dbReference type="InterPro" id="IPR011990">
    <property type="entry name" value="TPR-like_helical_dom_sf"/>
</dbReference>
<evidence type="ECO:0000313" key="4">
    <source>
        <dbReference type="EMBL" id="MDT0552428.1"/>
    </source>
</evidence>
<dbReference type="Pfam" id="PF13174">
    <property type="entry name" value="TPR_6"/>
    <property type="match status" value="1"/>
</dbReference>
<comment type="caution">
    <text evidence="4">The sequence shown here is derived from an EMBL/GenBank/DDBJ whole genome shotgun (WGS) entry which is preliminary data.</text>
</comment>
<dbReference type="SUPFAM" id="SSF48452">
    <property type="entry name" value="TPR-like"/>
    <property type="match status" value="1"/>
</dbReference>
<feature type="repeat" description="TPR" evidence="3">
    <location>
        <begin position="114"/>
        <end position="147"/>
    </location>
</feature>
<dbReference type="PANTHER" id="PTHR44943:SF8">
    <property type="entry name" value="TPR REPEAT-CONTAINING PROTEIN MJ0263"/>
    <property type="match status" value="1"/>
</dbReference>
<sequence length="447" mass="52427">MLKTNSVYFFDSTEFEGIIQYYLDVGRQSLAHKAIKLGLDQHPTSINLKLLHAELLIYEDKLEEADRILTELHAIEPNNEEIYVQKATILSKRKEHHKAIDSLKIALAFTDEQSDILAMIGVEYLYLDNFDSARLNFAKCLEVDYEDYSSLYNVIYCFDMQNQHAEAITYLTSFIDREPFSEVAWHQLGRQHFILEEYVSALRAFDYAVVIDESFVGAYLEKAKTLEQLKQYEEAIENYLITIELDDPTAFAYCRVGECNYKLGNRDLALKYFKKTVREDPLLDKGWIALTNLYCEEKRYQKALYFINKAIAIDESNTLYWRKYAEINLKLDFYEEVIKAFKNCIEYNDKSLDIFVGLSDVLNFIGDFEDALKVLITAMREYPIHAEIEYRIGCLNLILGDDEKGLKFLRKGLESDFEYHTIFKELFPGVFDLERVKEEILRYRKSI</sequence>
<dbReference type="RefSeq" id="WP_311592294.1">
    <property type="nucleotide sequence ID" value="NZ_JAVRHV010000001.1"/>
</dbReference>
<evidence type="ECO:0000256" key="2">
    <source>
        <dbReference type="ARBA" id="ARBA00022803"/>
    </source>
</evidence>
<name>A0ABU2Y2J6_9FLAO</name>
<dbReference type="InterPro" id="IPR019734">
    <property type="entry name" value="TPR_rpt"/>
</dbReference>
<dbReference type="PANTHER" id="PTHR44943">
    <property type="entry name" value="CELLULOSE SYNTHASE OPERON PROTEIN C"/>
    <property type="match status" value="1"/>
</dbReference>
<organism evidence="4 5">
    <name type="scientific">Urechidicola vernalis</name>
    <dbReference type="NCBI Taxonomy" id="3075600"/>
    <lineage>
        <taxon>Bacteria</taxon>
        <taxon>Pseudomonadati</taxon>
        <taxon>Bacteroidota</taxon>
        <taxon>Flavobacteriia</taxon>
        <taxon>Flavobacteriales</taxon>
        <taxon>Flavobacteriaceae</taxon>
        <taxon>Urechidicola</taxon>
    </lineage>
</organism>
<dbReference type="PROSITE" id="PS50005">
    <property type="entry name" value="TPR"/>
    <property type="match status" value="4"/>
</dbReference>
<protein>
    <submittedName>
        <fullName evidence="4">Tetratricopeptide repeat protein</fullName>
    </submittedName>
</protein>